<feature type="compositionally biased region" description="Basic residues" evidence="1">
    <location>
        <begin position="70"/>
        <end position="85"/>
    </location>
</feature>
<gene>
    <name evidence="2" type="ORF">EDB92DRAFT_2116983</name>
</gene>
<feature type="compositionally biased region" description="Basic and acidic residues" evidence="1">
    <location>
        <begin position="27"/>
        <end position="36"/>
    </location>
</feature>
<proteinExistence type="predicted"/>
<organism evidence="2 3">
    <name type="scientific">Lactarius akahatsu</name>
    <dbReference type="NCBI Taxonomy" id="416441"/>
    <lineage>
        <taxon>Eukaryota</taxon>
        <taxon>Fungi</taxon>
        <taxon>Dikarya</taxon>
        <taxon>Basidiomycota</taxon>
        <taxon>Agaricomycotina</taxon>
        <taxon>Agaricomycetes</taxon>
        <taxon>Russulales</taxon>
        <taxon>Russulaceae</taxon>
        <taxon>Lactarius</taxon>
    </lineage>
</organism>
<dbReference type="EMBL" id="JAKELL010000072">
    <property type="protein sequence ID" value="KAH8984705.1"/>
    <property type="molecule type" value="Genomic_DNA"/>
</dbReference>
<dbReference type="Proteomes" id="UP001201163">
    <property type="component" value="Unassembled WGS sequence"/>
</dbReference>
<accession>A0AAD4QAK5</accession>
<keyword evidence="3" id="KW-1185">Reference proteome</keyword>
<comment type="caution">
    <text evidence="2">The sequence shown here is derived from an EMBL/GenBank/DDBJ whole genome shotgun (WGS) entry which is preliminary data.</text>
</comment>
<protein>
    <submittedName>
        <fullName evidence="2">Uncharacterized protein</fullName>
    </submittedName>
</protein>
<evidence type="ECO:0000313" key="3">
    <source>
        <dbReference type="Proteomes" id="UP001201163"/>
    </source>
</evidence>
<name>A0AAD4QAK5_9AGAM</name>
<reference evidence="2" key="1">
    <citation type="submission" date="2022-01" db="EMBL/GenBank/DDBJ databases">
        <title>Comparative genomics reveals a dynamic genome evolution in the ectomycorrhizal milk-cap (Lactarius) mushrooms.</title>
        <authorList>
            <consortium name="DOE Joint Genome Institute"/>
            <person name="Lebreton A."/>
            <person name="Tang N."/>
            <person name="Kuo A."/>
            <person name="LaButti K."/>
            <person name="Drula E."/>
            <person name="Barry K."/>
            <person name="Clum A."/>
            <person name="Lipzen A."/>
            <person name="Mousain D."/>
            <person name="Ng V."/>
            <person name="Wang R."/>
            <person name="Wang X."/>
            <person name="Dai Y."/>
            <person name="Henrissat B."/>
            <person name="Grigoriev I.V."/>
            <person name="Guerin-Laguette A."/>
            <person name="Yu F."/>
            <person name="Martin F.M."/>
        </authorList>
    </citation>
    <scope>NUCLEOTIDE SEQUENCE</scope>
    <source>
        <strain evidence="2">QP</strain>
    </source>
</reference>
<dbReference type="AlphaFoldDB" id="A0AAD4QAK5"/>
<evidence type="ECO:0000256" key="1">
    <source>
        <dbReference type="SAM" id="MobiDB-lite"/>
    </source>
</evidence>
<evidence type="ECO:0000313" key="2">
    <source>
        <dbReference type="EMBL" id="KAH8984705.1"/>
    </source>
</evidence>
<sequence>MMSTSHRPPSPETKKRRRPPWVPEDAGLSKELKWLQDDLLVNPHPESTRPRQEPAMNRYHGAPPKPHPEPKKKRHHSRQSQKKAKGPNMPSESQEVPAPLKDPKAPGPLMEPGHIPFKWRRSVKMEEGEDVLNHATPGLLRCVTAWKN</sequence>
<feature type="region of interest" description="Disordered" evidence="1">
    <location>
        <begin position="1"/>
        <end position="115"/>
    </location>
</feature>